<evidence type="ECO:0000313" key="1">
    <source>
        <dbReference type="EMBL" id="CAI8056507.1"/>
    </source>
</evidence>
<dbReference type="AlphaFoldDB" id="A0AA35TZ50"/>
<proteinExistence type="predicted"/>
<accession>A0AA35TZ50</accession>
<gene>
    <name evidence="1" type="ORF">GBAR_LOCUS30796</name>
</gene>
<protein>
    <submittedName>
        <fullName evidence="1">Uncharacterized protein</fullName>
    </submittedName>
</protein>
<keyword evidence="2" id="KW-1185">Reference proteome</keyword>
<organism evidence="1 2">
    <name type="scientific">Geodia barretti</name>
    <name type="common">Barrett's horny sponge</name>
    <dbReference type="NCBI Taxonomy" id="519541"/>
    <lineage>
        <taxon>Eukaryota</taxon>
        <taxon>Metazoa</taxon>
        <taxon>Porifera</taxon>
        <taxon>Demospongiae</taxon>
        <taxon>Heteroscleromorpha</taxon>
        <taxon>Tetractinellida</taxon>
        <taxon>Astrophorina</taxon>
        <taxon>Geodiidae</taxon>
        <taxon>Geodia</taxon>
    </lineage>
</organism>
<reference evidence="1" key="1">
    <citation type="submission" date="2023-03" db="EMBL/GenBank/DDBJ databases">
        <authorList>
            <person name="Steffen K."/>
            <person name="Cardenas P."/>
        </authorList>
    </citation>
    <scope>NUCLEOTIDE SEQUENCE</scope>
</reference>
<dbReference type="Proteomes" id="UP001174909">
    <property type="component" value="Unassembled WGS sequence"/>
</dbReference>
<name>A0AA35TZ50_GEOBA</name>
<sequence>MLGLATRPVRSCDCPVKRWESRSVDHGIGQWTTRLLRTPFMRSYRVIQQWNGPVSISPSQTNEERIQDQLFLVSGTWLIDLKKGHDTNVSGVWRKELTEPG</sequence>
<evidence type="ECO:0000313" key="2">
    <source>
        <dbReference type="Proteomes" id="UP001174909"/>
    </source>
</evidence>
<dbReference type="EMBL" id="CASHTH010004364">
    <property type="protein sequence ID" value="CAI8056507.1"/>
    <property type="molecule type" value="Genomic_DNA"/>
</dbReference>
<comment type="caution">
    <text evidence="1">The sequence shown here is derived from an EMBL/GenBank/DDBJ whole genome shotgun (WGS) entry which is preliminary data.</text>
</comment>